<evidence type="ECO:0000256" key="1">
    <source>
        <dbReference type="SAM" id="Phobius"/>
    </source>
</evidence>
<protein>
    <submittedName>
        <fullName evidence="2">Uncharacterized protein</fullName>
    </submittedName>
</protein>
<evidence type="ECO:0000313" key="2">
    <source>
        <dbReference type="EMBL" id="EKF86779.1"/>
    </source>
</evidence>
<dbReference type="RefSeq" id="WP_004029347.1">
    <property type="nucleotide sequence ID" value="NZ_AMPO01000001.1"/>
</dbReference>
<dbReference type="PATRIC" id="fig|1204725.3.peg.157"/>
<dbReference type="OrthoDB" id="76759at2157"/>
<name>K2REI1_METFP</name>
<keyword evidence="1" id="KW-1133">Transmembrane helix</keyword>
<comment type="caution">
    <text evidence="2">The sequence shown here is derived from an EMBL/GenBank/DDBJ whole genome shotgun (WGS) entry which is preliminary data.</text>
</comment>
<keyword evidence="1" id="KW-0472">Membrane</keyword>
<organism evidence="2 3">
    <name type="scientific">Methanobacterium formicicum (strain DSM 3637 / PP1)</name>
    <dbReference type="NCBI Taxonomy" id="1204725"/>
    <lineage>
        <taxon>Archaea</taxon>
        <taxon>Methanobacteriati</taxon>
        <taxon>Methanobacteriota</taxon>
        <taxon>Methanomada group</taxon>
        <taxon>Methanobacteria</taxon>
        <taxon>Methanobacteriales</taxon>
        <taxon>Methanobacteriaceae</taxon>
        <taxon>Methanobacterium</taxon>
    </lineage>
</organism>
<dbReference type="EMBL" id="AMPO01000001">
    <property type="protein sequence ID" value="EKF86779.1"/>
    <property type="molecule type" value="Genomic_DNA"/>
</dbReference>
<dbReference type="AlphaFoldDB" id="K2REI1"/>
<evidence type="ECO:0000313" key="3">
    <source>
        <dbReference type="Proteomes" id="UP000007360"/>
    </source>
</evidence>
<keyword evidence="1" id="KW-0812">Transmembrane</keyword>
<keyword evidence="3" id="KW-1185">Reference proteome</keyword>
<feature type="transmembrane region" description="Helical" evidence="1">
    <location>
        <begin position="6"/>
        <end position="24"/>
    </location>
</feature>
<reference evidence="2 3" key="1">
    <citation type="journal article" date="2012" name="J. Bacteriol.">
        <title>Draft genome sequence of Methanobacterium formicicum DSM 3637, an archaebacterium isolated from the methane producer amoeba Pelomyxa palustris.</title>
        <authorList>
            <person name="Gutierrez G."/>
        </authorList>
    </citation>
    <scope>NUCLEOTIDE SEQUENCE [LARGE SCALE GENOMIC DNA]</scope>
    <source>
        <strain evidence="3">DSM 3637 / PP1</strain>
    </source>
</reference>
<sequence length="195" mass="21457">MTPLEVFAILVLAGAVVVLLYYYLQDNRKVNFGQVKSDATNLGERVYGGASNLGEKVQGGANDLGEKVSGEGSMSGMGEKVSGVGEKLNVSGVSEKVSGMGEKIKGKVSVPISTDNLSHRIDLFLNEQSDQLIEDWDLATKKDLSQLEKRFNVVSLDIETLEKRFNEYRGSTNKKLENIEERLDSLENPEKKVEK</sequence>
<proteinExistence type="predicted"/>
<dbReference type="Proteomes" id="UP000007360">
    <property type="component" value="Unassembled WGS sequence"/>
</dbReference>
<accession>K2REI1</accession>
<gene>
    <name evidence="2" type="ORF">A994_00795</name>
</gene>